<dbReference type="EMBL" id="EU916176">
    <property type="protein sequence ID" value="ACH46867.1"/>
    <property type="molecule type" value="Genomic_DNA"/>
</dbReference>
<proteinExistence type="predicted"/>
<sequence>MTYHSDQQYLCEAVDGWQRNRIVELENDALQYTDMVWKLDDGETYLRDCRSAYTCSSFMRTLFETTVGKGEKSRDEVPMYRLSEKSHIFAMIRVFCHTGLVRFGKSDTILRTIERYAAFQFYGIEIGSATLKRLVLDSLGPSNSMVAFEYAVHRQDRGLLQDIVAYIRNYAFLVFRQKSFLGIRRESLAELVHLCDSDSLNVPEIDLLSHLIRLCEKKLDEKEFTEFDSPFAILTHREWGTSGKSLFDALRLSSLSMEEFMSLALKHPGAMNNDQIVQVMRAIHRPEGSSKKRKKFQIVSAYPRNLTFHPVESPQMEVSYCQRDKVLAHYVFQFLPKKDVSLPTLNFGSYQIRITVVYRDKVLGISGQAISPKQESRADLRITASMVNFRHDRWKKSTTALSGSVFQIPNILSCNAIEGSSGYLFDVAEYPDFSDGGSCLMLSLACESL</sequence>
<name>B5LWK4_9PHYC</name>
<reference evidence="1 2" key="1">
    <citation type="journal article" date="2009" name="Virology">
        <title>Genomic analysis of the smallest giant virus--Feldmannia sp. virus 158.</title>
        <authorList>
            <person name="Schroeder D.C."/>
            <person name="Park Y."/>
            <person name="Yoon H.M."/>
            <person name="Lee Y.S."/>
            <person name="Kang S.W."/>
            <person name="Meints R.H."/>
            <person name="Ivey R.G."/>
            <person name="Choi T.J."/>
        </authorList>
    </citation>
    <scope>NUCLEOTIDE SEQUENCE [LARGE SCALE GENOMIC DNA]</scope>
    <source>
        <strain evidence="1">FsV-158</strain>
    </source>
</reference>
<dbReference type="GeneID" id="6804901"/>
<protein>
    <submittedName>
        <fullName evidence="1">Putative transcription regulator</fullName>
    </submittedName>
</protein>
<evidence type="ECO:0000313" key="1">
    <source>
        <dbReference type="EMBL" id="ACH46867.1"/>
    </source>
</evidence>
<dbReference type="Proteomes" id="UP000204092">
    <property type="component" value="Segment"/>
</dbReference>
<keyword evidence="2" id="KW-1185">Reference proteome</keyword>
<organism evidence="1 2">
    <name type="scientific">Feldmannia species virus</name>
    <dbReference type="NCBI Taxonomy" id="39420"/>
    <lineage>
        <taxon>Viruses</taxon>
        <taxon>Varidnaviria</taxon>
        <taxon>Bamfordvirae</taxon>
        <taxon>Nucleocytoviricota</taxon>
        <taxon>Megaviricetes</taxon>
        <taxon>Algavirales</taxon>
        <taxon>Phycodnaviridae</taxon>
        <taxon>Phaeovirus</taxon>
        <taxon>Phaeovirus feldmanniae</taxon>
    </lineage>
</organism>
<dbReference type="OrthoDB" id="31134at10239"/>
<evidence type="ECO:0000313" key="2">
    <source>
        <dbReference type="Proteomes" id="UP000204092"/>
    </source>
</evidence>
<dbReference type="RefSeq" id="YP_002154737.1">
    <property type="nucleotide sequence ID" value="NC_011183.1"/>
</dbReference>
<dbReference type="KEGG" id="vg:6804901"/>
<accession>B5LWK4</accession>